<proteinExistence type="predicted"/>
<dbReference type="Proteomes" id="UP000226442">
    <property type="component" value="Unassembled WGS sequence"/>
</dbReference>
<gene>
    <name evidence="1" type="ORF">CP500_021770</name>
</gene>
<name>A0A2G4EV33_9CYAN</name>
<accession>A0A2G4EV33</accession>
<evidence type="ECO:0000313" key="1">
    <source>
        <dbReference type="EMBL" id="PHX53391.1"/>
    </source>
</evidence>
<organism evidence="1 2">
    <name type="scientific">Tychonema bourrellyi FEM_GT703</name>
    <dbReference type="NCBI Taxonomy" id="2040638"/>
    <lineage>
        <taxon>Bacteria</taxon>
        <taxon>Bacillati</taxon>
        <taxon>Cyanobacteriota</taxon>
        <taxon>Cyanophyceae</taxon>
        <taxon>Oscillatoriophycideae</taxon>
        <taxon>Oscillatoriales</taxon>
        <taxon>Microcoleaceae</taxon>
        <taxon>Tychonema</taxon>
    </lineage>
</organism>
<keyword evidence="2" id="KW-1185">Reference proteome</keyword>
<evidence type="ECO:0000313" key="2">
    <source>
        <dbReference type="Proteomes" id="UP000226442"/>
    </source>
</evidence>
<dbReference type="AlphaFoldDB" id="A0A2G4EV33"/>
<dbReference type="EMBL" id="NXIB02000204">
    <property type="protein sequence ID" value="PHX53391.1"/>
    <property type="molecule type" value="Genomic_DNA"/>
</dbReference>
<comment type="caution">
    <text evidence="1">The sequence shown here is derived from an EMBL/GenBank/DDBJ whole genome shotgun (WGS) entry which is preliminary data.</text>
</comment>
<sequence length="61" mass="6769">MHGQAKLLITHNVSVNCNLSNTDFEFEKVVFGNLLLKTQISAPGISFSTFVMVILARSEQE</sequence>
<protein>
    <submittedName>
        <fullName evidence="1">Uncharacterized protein</fullName>
    </submittedName>
</protein>
<reference evidence="1" key="1">
    <citation type="submission" date="2017-10" db="EMBL/GenBank/DDBJ databases">
        <title>Draft genome sequence of the planktic cyanobacteria Tychonema bourrellyi isolated from alpine lentic freshwater.</title>
        <authorList>
            <person name="Tett A."/>
            <person name="Armanini F."/>
            <person name="Asnicar F."/>
            <person name="Boscaini A."/>
            <person name="Pasolli E."/>
            <person name="Zolfo M."/>
            <person name="Donati C."/>
            <person name="Salmaso N."/>
            <person name="Segata N."/>
        </authorList>
    </citation>
    <scope>NUCLEOTIDE SEQUENCE</scope>
    <source>
        <strain evidence="1">FEM_GT703</strain>
    </source>
</reference>